<organism evidence="12 13">
    <name type="scientific">Streptodolium elevatio</name>
    <dbReference type="NCBI Taxonomy" id="3157996"/>
    <lineage>
        <taxon>Bacteria</taxon>
        <taxon>Bacillati</taxon>
        <taxon>Actinomycetota</taxon>
        <taxon>Actinomycetes</taxon>
        <taxon>Kitasatosporales</taxon>
        <taxon>Streptomycetaceae</taxon>
        <taxon>Streptodolium</taxon>
    </lineage>
</organism>
<keyword evidence="9" id="KW-1133">Transmembrane helix</keyword>
<comment type="caution">
    <text evidence="12">The sequence shown here is derived from an EMBL/GenBank/DDBJ whole genome shotgun (WGS) entry which is preliminary data.</text>
</comment>
<keyword evidence="4" id="KW-0808">Transferase</keyword>
<evidence type="ECO:0000259" key="10">
    <source>
        <dbReference type="Pfam" id="PF02518"/>
    </source>
</evidence>
<dbReference type="InterPro" id="IPR050482">
    <property type="entry name" value="Sensor_HK_TwoCompSys"/>
</dbReference>
<dbReference type="InterPro" id="IPR011712">
    <property type="entry name" value="Sig_transdc_His_kin_sub3_dim/P"/>
</dbReference>
<evidence type="ECO:0000256" key="7">
    <source>
        <dbReference type="ARBA" id="ARBA00022840"/>
    </source>
</evidence>
<dbReference type="PANTHER" id="PTHR24421">
    <property type="entry name" value="NITRATE/NITRITE SENSOR PROTEIN NARX-RELATED"/>
    <property type="match status" value="1"/>
</dbReference>
<dbReference type="EMBL" id="JBEZFP010000050">
    <property type="protein sequence ID" value="MEU8135787.1"/>
    <property type="molecule type" value="Genomic_DNA"/>
</dbReference>
<dbReference type="CDD" id="cd16917">
    <property type="entry name" value="HATPase_UhpB-NarQ-NarX-like"/>
    <property type="match status" value="1"/>
</dbReference>
<dbReference type="Pfam" id="PF02518">
    <property type="entry name" value="HATPase_c"/>
    <property type="match status" value="1"/>
</dbReference>
<feature type="transmembrane region" description="Helical" evidence="9">
    <location>
        <begin position="17"/>
        <end position="35"/>
    </location>
</feature>
<name>A0ABV3DKQ4_9ACTN</name>
<evidence type="ECO:0000256" key="5">
    <source>
        <dbReference type="ARBA" id="ARBA00022741"/>
    </source>
</evidence>
<feature type="transmembrane region" description="Helical" evidence="9">
    <location>
        <begin position="47"/>
        <end position="62"/>
    </location>
</feature>
<keyword evidence="9" id="KW-0812">Transmembrane</keyword>
<dbReference type="Gene3D" id="3.30.565.10">
    <property type="entry name" value="Histidine kinase-like ATPase, C-terminal domain"/>
    <property type="match status" value="1"/>
</dbReference>
<comment type="catalytic activity">
    <reaction evidence="1">
        <text>ATP + protein L-histidine = ADP + protein N-phospho-L-histidine.</text>
        <dbReference type="EC" id="2.7.13.3"/>
    </reaction>
</comment>
<reference evidence="12 13" key="1">
    <citation type="submission" date="2024-06" db="EMBL/GenBank/DDBJ databases">
        <title>The Natural Products Discovery Center: Release of the First 8490 Sequenced Strains for Exploring Actinobacteria Biosynthetic Diversity.</title>
        <authorList>
            <person name="Kalkreuter E."/>
            <person name="Kautsar S.A."/>
            <person name="Yang D."/>
            <person name="Bader C.D."/>
            <person name="Teijaro C.N."/>
            <person name="Fluegel L."/>
            <person name="Davis C.M."/>
            <person name="Simpson J.R."/>
            <person name="Lauterbach L."/>
            <person name="Steele A.D."/>
            <person name="Gui C."/>
            <person name="Meng S."/>
            <person name="Li G."/>
            <person name="Viehrig K."/>
            <person name="Ye F."/>
            <person name="Su P."/>
            <person name="Kiefer A.F."/>
            <person name="Nichols A."/>
            <person name="Cepeda A.J."/>
            <person name="Yan W."/>
            <person name="Fan B."/>
            <person name="Jiang Y."/>
            <person name="Adhikari A."/>
            <person name="Zheng C.-J."/>
            <person name="Schuster L."/>
            <person name="Cowan T.M."/>
            <person name="Smanski M.J."/>
            <person name="Chevrette M.G."/>
            <person name="De Carvalho L.P.S."/>
            <person name="Shen B."/>
        </authorList>
    </citation>
    <scope>NUCLEOTIDE SEQUENCE [LARGE SCALE GENOMIC DNA]</scope>
    <source>
        <strain evidence="12 13">NPDC048946</strain>
    </source>
</reference>
<keyword evidence="5" id="KW-0547">Nucleotide-binding</keyword>
<evidence type="ECO:0000256" key="8">
    <source>
        <dbReference type="ARBA" id="ARBA00023012"/>
    </source>
</evidence>
<evidence type="ECO:0000259" key="11">
    <source>
        <dbReference type="Pfam" id="PF07730"/>
    </source>
</evidence>
<dbReference type="EC" id="2.7.13.3" evidence="2"/>
<evidence type="ECO:0000256" key="2">
    <source>
        <dbReference type="ARBA" id="ARBA00012438"/>
    </source>
</evidence>
<dbReference type="Pfam" id="PF07730">
    <property type="entry name" value="HisKA_3"/>
    <property type="match status" value="1"/>
</dbReference>
<feature type="transmembrane region" description="Helical" evidence="9">
    <location>
        <begin position="126"/>
        <end position="144"/>
    </location>
</feature>
<keyword evidence="8" id="KW-0902">Two-component regulatory system</keyword>
<dbReference type="InterPro" id="IPR003594">
    <property type="entry name" value="HATPase_dom"/>
</dbReference>
<dbReference type="GO" id="GO:0016301">
    <property type="term" value="F:kinase activity"/>
    <property type="evidence" value="ECO:0007669"/>
    <property type="project" value="UniProtKB-KW"/>
</dbReference>
<proteinExistence type="predicted"/>
<evidence type="ECO:0000256" key="4">
    <source>
        <dbReference type="ARBA" id="ARBA00022679"/>
    </source>
</evidence>
<sequence length="391" mass="42214">MTSRSLTRMTPETFDRVLAVGLTVLLAVVLGVAGWNDRHEGIAATEYLKGVAQLVACMSLWFRRRHAVAVAVFCTLLSIPEQVIALPFATYAVALFVEDRRRVFAIVVPISIVWARPWDYTTTGDLIATALLALAPALYGLYTASRRRLIAALAERAERAEREQELRSEQARSEERARLAGEMHDVVTHRVSLMVLQAGALRTRTSDDETREGLEDLRLVGCQALEELRNLVTILRTEDRFGSARTAEPTELDLSRLVAESRAAGVAVELDVVDGPPVASPVVVRTAYRIVQESLTNVHKHAPGARVDVRVRHADGWLRVTVLNTAPTGPYEISFAGEGTGLTGLRQRVEMVDGALRAGPTGDGGFEVAADLPLGLPAGEAATGAAAAGAK</sequence>
<evidence type="ECO:0000313" key="13">
    <source>
        <dbReference type="Proteomes" id="UP001551482"/>
    </source>
</evidence>
<evidence type="ECO:0000256" key="1">
    <source>
        <dbReference type="ARBA" id="ARBA00000085"/>
    </source>
</evidence>
<evidence type="ECO:0000256" key="9">
    <source>
        <dbReference type="SAM" id="Phobius"/>
    </source>
</evidence>
<feature type="domain" description="Signal transduction histidine kinase subgroup 3 dimerisation and phosphoacceptor" evidence="11">
    <location>
        <begin position="175"/>
        <end position="238"/>
    </location>
</feature>
<gene>
    <name evidence="12" type="ORF">AB0C36_19985</name>
</gene>
<dbReference type="Proteomes" id="UP001551482">
    <property type="component" value="Unassembled WGS sequence"/>
</dbReference>
<dbReference type="PANTHER" id="PTHR24421:SF10">
    <property type="entry name" value="NITRATE_NITRITE SENSOR PROTEIN NARQ"/>
    <property type="match status" value="1"/>
</dbReference>
<accession>A0ABV3DKQ4</accession>
<keyword evidence="7" id="KW-0067">ATP-binding</keyword>
<dbReference type="RefSeq" id="WP_358355803.1">
    <property type="nucleotide sequence ID" value="NZ_JBEZFP010000050.1"/>
</dbReference>
<dbReference type="Gene3D" id="1.20.5.1930">
    <property type="match status" value="1"/>
</dbReference>
<keyword evidence="3" id="KW-0597">Phosphoprotein</keyword>
<dbReference type="InterPro" id="IPR036890">
    <property type="entry name" value="HATPase_C_sf"/>
</dbReference>
<keyword evidence="6 12" id="KW-0418">Kinase</keyword>
<protein>
    <recommendedName>
        <fullName evidence="2">histidine kinase</fullName>
        <ecNumber evidence="2">2.7.13.3</ecNumber>
    </recommendedName>
</protein>
<evidence type="ECO:0000256" key="6">
    <source>
        <dbReference type="ARBA" id="ARBA00022777"/>
    </source>
</evidence>
<feature type="transmembrane region" description="Helical" evidence="9">
    <location>
        <begin position="68"/>
        <end position="96"/>
    </location>
</feature>
<dbReference type="SUPFAM" id="SSF55874">
    <property type="entry name" value="ATPase domain of HSP90 chaperone/DNA topoisomerase II/histidine kinase"/>
    <property type="match status" value="1"/>
</dbReference>
<evidence type="ECO:0000256" key="3">
    <source>
        <dbReference type="ARBA" id="ARBA00022553"/>
    </source>
</evidence>
<feature type="domain" description="Histidine kinase/HSP90-like ATPase" evidence="10">
    <location>
        <begin position="286"/>
        <end position="374"/>
    </location>
</feature>
<keyword evidence="13" id="KW-1185">Reference proteome</keyword>
<keyword evidence="9" id="KW-0472">Membrane</keyword>
<evidence type="ECO:0000313" key="12">
    <source>
        <dbReference type="EMBL" id="MEU8135787.1"/>
    </source>
</evidence>